<reference evidence="2" key="2">
    <citation type="submission" date="2015-10" db="EMBL/GenBank/DDBJ databases">
        <authorList>
            <person name="Gilbert D.G."/>
        </authorList>
    </citation>
    <scope>NUCLEOTIDE SEQUENCE [LARGE SCALE GENOMIC DNA]</scope>
    <source>
        <strain evidence="2">BBR_PRJEB10993</strain>
    </source>
</reference>
<reference evidence="4" key="1">
    <citation type="submission" date="2015-10" db="EMBL/GenBank/DDBJ databases">
        <authorList>
            <person name="Regsiter A."/>
            <person name="william w."/>
        </authorList>
    </citation>
    <scope>NUCLEOTIDE SEQUENCE [LARGE SCALE GENOMIC DNA]</scope>
</reference>
<organism evidence="2 4">
    <name type="scientific">Planktothrix tepida PCC 9214</name>
    <dbReference type="NCBI Taxonomy" id="671072"/>
    <lineage>
        <taxon>Bacteria</taxon>
        <taxon>Bacillati</taxon>
        <taxon>Cyanobacteriota</taxon>
        <taxon>Cyanophyceae</taxon>
        <taxon>Oscillatoriophycideae</taxon>
        <taxon>Oscillatoriales</taxon>
        <taxon>Microcoleaceae</taxon>
        <taxon>Planktothrix</taxon>
    </lineage>
</organism>
<accession>A0A1J1LDY2</accession>
<dbReference type="EMBL" id="CZDF01000132">
    <property type="protein sequence ID" value="CUR31203.1"/>
    <property type="molecule type" value="Genomic_DNA"/>
</dbReference>
<sequence length="157" mass="18538">MLEMKRESCESVDQHISQDNTKGRQITRRVEVFDNLSCINQNYWKGIKSFVCVTRSGIRKAKPYYERVYYISSILISAEEFGEKIREHWLIENQNHWIRDVLFREDSSKIRSGWAAQNFAIIRSIVLNLLRINGYHSPTTTQRMIADNINYLCLLCT</sequence>
<dbReference type="GO" id="GO:0006313">
    <property type="term" value="P:DNA transposition"/>
    <property type="evidence" value="ECO:0007669"/>
    <property type="project" value="InterPro"/>
</dbReference>
<evidence type="ECO:0000313" key="4">
    <source>
        <dbReference type="Proteomes" id="UP000184315"/>
    </source>
</evidence>
<dbReference type="GO" id="GO:0004803">
    <property type="term" value="F:transposase activity"/>
    <property type="evidence" value="ECO:0007669"/>
    <property type="project" value="InterPro"/>
</dbReference>
<dbReference type="PANTHER" id="PTHR30298:SF0">
    <property type="entry name" value="PROTEIN YBFL-RELATED"/>
    <property type="match status" value="1"/>
</dbReference>
<dbReference type="GO" id="GO:0003677">
    <property type="term" value="F:DNA binding"/>
    <property type="evidence" value="ECO:0007669"/>
    <property type="project" value="InterPro"/>
</dbReference>
<dbReference type="Proteomes" id="UP000184315">
    <property type="component" value="Unassembled WGS sequence"/>
</dbReference>
<gene>
    <name evidence="3" type="ORF">PL9214290794</name>
    <name evidence="2" type="ORF">PL92146096</name>
</gene>
<dbReference type="InterPro" id="IPR047647">
    <property type="entry name" value="ISAs1_transpos"/>
</dbReference>
<dbReference type="NCBIfam" id="NF033564">
    <property type="entry name" value="transpos_ISAs1"/>
    <property type="match status" value="1"/>
</dbReference>
<protein>
    <submittedName>
        <fullName evidence="2">Transposase</fullName>
    </submittedName>
</protein>
<dbReference type="EMBL" id="CZDF01000114">
    <property type="protein sequence ID" value="CUR30366.1"/>
    <property type="molecule type" value="Genomic_DNA"/>
</dbReference>
<evidence type="ECO:0000313" key="2">
    <source>
        <dbReference type="EMBL" id="CUR30366.1"/>
    </source>
</evidence>
<proteinExistence type="predicted"/>
<dbReference type="STRING" id="671072.PL9214290794"/>
<name>A0A1J1LDY2_9CYAN</name>
<keyword evidence="4" id="KW-1185">Reference proteome</keyword>
<evidence type="ECO:0000313" key="3">
    <source>
        <dbReference type="EMBL" id="CUR31203.1"/>
    </source>
</evidence>
<dbReference type="Pfam" id="PF01609">
    <property type="entry name" value="DDE_Tnp_1"/>
    <property type="match status" value="1"/>
</dbReference>
<dbReference type="InterPro" id="IPR002559">
    <property type="entry name" value="Transposase_11"/>
</dbReference>
<dbReference type="InterPro" id="IPR051698">
    <property type="entry name" value="Transposase_11-like"/>
</dbReference>
<feature type="domain" description="Transposase IS4-like" evidence="1">
    <location>
        <begin position="35"/>
        <end position="129"/>
    </location>
</feature>
<dbReference type="PANTHER" id="PTHR30298">
    <property type="entry name" value="H REPEAT-ASSOCIATED PREDICTED TRANSPOSASE"/>
    <property type="match status" value="1"/>
</dbReference>
<dbReference type="AlphaFoldDB" id="A0A1J1LDY2"/>
<evidence type="ECO:0000259" key="1">
    <source>
        <dbReference type="Pfam" id="PF01609"/>
    </source>
</evidence>